<dbReference type="Gene3D" id="3.90.79.10">
    <property type="entry name" value="Nucleoside Triphosphate Pyrophosphohydrolase"/>
    <property type="match status" value="1"/>
</dbReference>
<dbReference type="GO" id="GO:0019693">
    <property type="term" value="P:ribose phosphate metabolic process"/>
    <property type="evidence" value="ECO:0007669"/>
    <property type="project" value="TreeGrafter"/>
</dbReference>
<dbReference type="InterPro" id="IPR015797">
    <property type="entry name" value="NUDIX_hydrolase-like_dom_sf"/>
</dbReference>
<dbReference type="Proteomes" id="UP001055025">
    <property type="component" value="Unassembled WGS sequence"/>
</dbReference>
<dbReference type="InterPro" id="IPR020084">
    <property type="entry name" value="NUDIX_hydrolase_CS"/>
</dbReference>
<evidence type="ECO:0000256" key="2">
    <source>
        <dbReference type="ARBA" id="ARBA00005582"/>
    </source>
</evidence>
<protein>
    <submittedName>
        <fullName evidence="7">ADP-ribose pyrophosphatase</fullName>
    </submittedName>
</protein>
<dbReference type="RefSeq" id="WP_204408247.1">
    <property type="nucleotide sequence ID" value="NZ_BQKC01000001.1"/>
</dbReference>
<dbReference type="PRINTS" id="PR00502">
    <property type="entry name" value="NUDIXFAMILY"/>
</dbReference>
<comment type="similarity">
    <text evidence="2 4">Belongs to the Nudix hydrolase family.</text>
</comment>
<dbReference type="PANTHER" id="PTHR11839:SF18">
    <property type="entry name" value="NUDIX HYDROLASE DOMAIN-CONTAINING PROTEIN"/>
    <property type="match status" value="1"/>
</dbReference>
<evidence type="ECO:0000256" key="4">
    <source>
        <dbReference type="RuleBase" id="RU003476"/>
    </source>
</evidence>
<evidence type="ECO:0000256" key="1">
    <source>
        <dbReference type="ARBA" id="ARBA00001946"/>
    </source>
</evidence>
<evidence type="ECO:0000256" key="5">
    <source>
        <dbReference type="SAM" id="MobiDB-lite"/>
    </source>
</evidence>
<name>A0AAV5B0J2_9ACTN</name>
<gene>
    <name evidence="7" type="ORF">ATOP_00310</name>
</gene>
<dbReference type="Pfam" id="PF00293">
    <property type="entry name" value="NUDIX"/>
    <property type="match status" value="1"/>
</dbReference>
<feature type="compositionally biased region" description="Acidic residues" evidence="5">
    <location>
        <begin position="1"/>
        <end position="20"/>
    </location>
</feature>
<keyword evidence="8" id="KW-1185">Reference proteome</keyword>
<dbReference type="GO" id="GO:0006753">
    <property type="term" value="P:nucleoside phosphate metabolic process"/>
    <property type="evidence" value="ECO:0007669"/>
    <property type="project" value="TreeGrafter"/>
</dbReference>
<feature type="region of interest" description="Disordered" evidence="5">
    <location>
        <begin position="1"/>
        <end position="38"/>
    </location>
</feature>
<dbReference type="FunFam" id="3.90.79.10:FF:000024">
    <property type="entry name" value="ADP-ribose pyrophosphatase"/>
    <property type="match status" value="1"/>
</dbReference>
<feature type="domain" description="Nudix hydrolase" evidence="6">
    <location>
        <begin position="82"/>
        <end position="211"/>
    </location>
</feature>
<dbReference type="PROSITE" id="PS00893">
    <property type="entry name" value="NUDIX_BOX"/>
    <property type="match status" value="1"/>
</dbReference>
<dbReference type="InterPro" id="IPR000086">
    <property type="entry name" value="NUDIX_hydrolase_dom"/>
</dbReference>
<evidence type="ECO:0000313" key="7">
    <source>
        <dbReference type="EMBL" id="GJM54376.1"/>
    </source>
</evidence>
<dbReference type="SUPFAM" id="SSF55811">
    <property type="entry name" value="Nudix"/>
    <property type="match status" value="1"/>
</dbReference>
<dbReference type="InterPro" id="IPR020476">
    <property type="entry name" value="Nudix_hydrolase"/>
</dbReference>
<sequence>MDEQTEDVAVVEEPAEEASDGCDHASGTPCRREFVGGGDDPRDRGLCEAIDSEEKAWEGRIFDVDTLRVTLPDGRPARRDVVRHPGAVALVALTDDGRVCLVRQYRTALDRVTVELPAGKLDPGEDPEHCARRELLEETGFEAEKLALLTSIVTSCGFSDELIHIYMATGLTFVGSDPDADEFLNVDLVDTEEFVDAVLDGRVEDAKTVVGALALDAIGRRLG</sequence>
<comment type="cofactor">
    <cofactor evidence="1">
        <name>Mg(2+)</name>
        <dbReference type="ChEBI" id="CHEBI:18420"/>
    </cofactor>
</comment>
<keyword evidence="3 4" id="KW-0378">Hydrolase</keyword>
<organism evidence="7 8">
    <name type="scientific">Granulimonas faecalis</name>
    <dbReference type="NCBI Taxonomy" id="2894155"/>
    <lineage>
        <taxon>Bacteria</taxon>
        <taxon>Bacillati</taxon>
        <taxon>Actinomycetota</taxon>
        <taxon>Coriobacteriia</taxon>
        <taxon>Coriobacteriales</taxon>
        <taxon>Kribbibacteriaceae</taxon>
        <taxon>Granulimonas</taxon>
    </lineage>
</organism>
<dbReference type="GO" id="GO:0016462">
    <property type="term" value="F:pyrophosphatase activity"/>
    <property type="evidence" value="ECO:0007669"/>
    <property type="project" value="UniProtKB-ARBA"/>
</dbReference>
<dbReference type="PROSITE" id="PS51462">
    <property type="entry name" value="NUDIX"/>
    <property type="match status" value="1"/>
</dbReference>
<dbReference type="EMBL" id="BQKC01000001">
    <property type="protein sequence ID" value="GJM54376.1"/>
    <property type="molecule type" value="Genomic_DNA"/>
</dbReference>
<comment type="caution">
    <text evidence="7">The sequence shown here is derived from an EMBL/GenBank/DDBJ whole genome shotgun (WGS) entry which is preliminary data.</text>
</comment>
<evidence type="ECO:0000259" key="6">
    <source>
        <dbReference type="PROSITE" id="PS51462"/>
    </source>
</evidence>
<evidence type="ECO:0000313" key="8">
    <source>
        <dbReference type="Proteomes" id="UP001055025"/>
    </source>
</evidence>
<reference evidence="7" key="1">
    <citation type="journal article" date="2022" name="Int. J. Syst. Evol. Microbiol.">
        <title>Granulimonas faecalis gen. nov., sp. nov., and Leptogranulimonas caecicola gen. nov., sp. nov., novel lactate-producing Atopobiaceae bacteria isolated from mouse intestines, and an emended description of the family Atopobiaceae.</title>
        <authorList>
            <person name="Morinaga K."/>
            <person name="Kusada H."/>
            <person name="Sakamoto S."/>
            <person name="Murakami T."/>
            <person name="Toyoda A."/>
            <person name="Mori H."/>
            <person name="Meng X.Y."/>
            <person name="Takashino M."/>
            <person name="Murotomi K."/>
            <person name="Tamaki H."/>
        </authorList>
    </citation>
    <scope>NUCLEOTIDE SEQUENCE</scope>
    <source>
        <strain evidence="7">OPF53</strain>
    </source>
</reference>
<proteinExistence type="inferred from homology"/>
<accession>A0AAV5B0J2</accession>
<dbReference type="AlphaFoldDB" id="A0AAV5B0J2"/>
<dbReference type="PANTHER" id="PTHR11839">
    <property type="entry name" value="UDP/ADP-SUGAR PYROPHOSPHATASE"/>
    <property type="match status" value="1"/>
</dbReference>
<evidence type="ECO:0000256" key="3">
    <source>
        <dbReference type="ARBA" id="ARBA00022801"/>
    </source>
</evidence>